<feature type="non-terminal residue" evidence="1">
    <location>
        <position position="1"/>
    </location>
</feature>
<accession>A0A0F8YE61</accession>
<gene>
    <name evidence="1" type="ORF">LCGC14_2908510</name>
</gene>
<dbReference type="AlphaFoldDB" id="A0A0F8YE61"/>
<dbReference type="EMBL" id="LAZR01057484">
    <property type="protein sequence ID" value="KKK71980.1"/>
    <property type="molecule type" value="Genomic_DNA"/>
</dbReference>
<reference evidence="1" key="1">
    <citation type="journal article" date="2015" name="Nature">
        <title>Complex archaea that bridge the gap between prokaryotes and eukaryotes.</title>
        <authorList>
            <person name="Spang A."/>
            <person name="Saw J.H."/>
            <person name="Jorgensen S.L."/>
            <person name="Zaremba-Niedzwiedzka K."/>
            <person name="Martijn J."/>
            <person name="Lind A.E."/>
            <person name="van Eijk R."/>
            <person name="Schleper C."/>
            <person name="Guy L."/>
            <person name="Ettema T.J."/>
        </authorList>
    </citation>
    <scope>NUCLEOTIDE SEQUENCE</scope>
</reference>
<name>A0A0F8YE61_9ZZZZ</name>
<evidence type="ECO:0000313" key="1">
    <source>
        <dbReference type="EMBL" id="KKK71980.1"/>
    </source>
</evidence>
<proteinExistence type="predicted"/>
<comment type="caution">
    <text evidence="1">The sequence shown here is derived from an EMBL/GenBank/DDBJ whole genome shotgun (WGS) entry which is preliminary data.</text>
</comment>
<sequence>QLEEYKPFLIAFSNHLKTNYVEATVDKHTELWFNLAAVLREIK</sequence>
<organism evidence="1">
    <name type="scientific">marine sediment metagenome</name>
    <dbReference type="NCBI Taxonomy" id="412755"/>
    <lineage>
        <taxon>unclassified sequences</taxon>
        <taxon>metagenomes</taxon>
        <taxon>ecological metagenomes</taxon>
    </lineage>
</organism>
<protein>
    <submittedName>
        <fullName evidence="1">Uncharacterized protein</fullName>
    </submittedName>
</protein>